<keyword evidence="3" id="KW-1185">Reference proteome</keyword>
<reference evidence="2" key="2">
    <citation type="submission" date="2018-05" db="EMBL/GenBank/DDBJ databases">
        <title>OmerRS3 (Oryza meridionalis Reference Sequence Version 3).</title>
        <authorList>
            <person name="Zhang J."/>
            <person name="Kudrna D."/>
            <person name="Lee S."/>
            <person name="Talag J."/>
            <person name="Welchert J."/>
            <person name="Wing R.A."/>
        </authorList>
    </citation>
    <scope>NUCLEOTIDE SEQUENCE [LARGE SCALE GENOMIC DNA]</scope>
    <source>
        <strain evidence="2">cv. OR44</strain>
    </source>
</reference>
<accession>A0A0E0DTH6</accession>
<evidence type="ECO:0000313" key="3">
    <source>
        <dbReference type="Proteomes" id="UP000008021"/>
    </source>
</evidence>
<protein>
    <submittedName>
        <fullName evidence="2">Uncharacterized protein</fullName>
    </submittedName>
</protein>
<evidence type="ECO:0000313" key="2">
    <source>
        <dbReference type="EnsemblPlants" id="OMERI05G19440.1"/>
    </source>
</evidence>
<reference evidence="2" key="1">
    <citation type="submission" date="2015-04" db="UniProtKB">
        <authorList>
            <consortium name="EnsemblPlants"/>
        </authorList>
    </citation>
    <scope>IDENTIFICATION</scope>
</reference>
<dbReference type="EnsemblPlants" id="OMERI05G19440.1">
    <property type="protein sequence ID" value="OMERI05G19440.1"/>
    <property type="gene ID" value="OMERI05G19440"/>
</dbReference>
<evidence type="ECO:0000256" key="1">
    <source>
        <dbReference type="SAM" id="MobiDB-lite"/>
    </source>
</evidence>
<proteinExistence type="predicted"/>
<organism evidence="2">
    <name type="scientific">Oryza meridionalis</name>
    <dbReference type="NCBI Taxonomy" id="40149"/>
    <lineage>
        <taxon>Eukaryota</taxon>
        <taxon>Viridiplantae</taxon>
        <taxon>Streptophyta</taxon>
        <taxon>Embryophyta</taxon>
        <taxon>Tracheophyta</taxon>
        <taxon>Spermatophyta</taxon>
        <taxon>Magnoliopsida</taxon>
        <taxon>Liliopsida</taxon>
        <taxon>Poales</taxon>
        <taxon>Poaceae</taxon>
        <taxon>BOP clade</taxon>
        <taxon>Oryzoideae</taxon>
        <taxon>Oryzeae</taxon>
        <taxon>Oryzinae</taxon>
        <taxon>Oryza</taxon>
    </lineage>
</organism>
<dbReference type="AlphaFoldDB" id="A0A0E0DTH6"/>
<feature type="compositionally biased region" description="Polar residues" evidence="1">
    <location>
        <begin position="21"/>
        <end position="30"/>
    </location>
</feature>
<feature type="region of interest" description="Disordered" evidence="1">
    <location>
        <begin position="16"/>
        <end position="35"/>
    </location>
</feature>
<dbReference type="Proteomes" id="UP000008021">
    <property type="component" value="Chromosome 5"/>
</dbReference>
<sequence>MSLFPLVGRPEALLDDRQTAHQRPSTSGSLCSLRAKRREHRPYPGSLPRIQTAVVDASLCHPMNEVSFHLWLCESRERIAQPLRVFNQSSGTWTEIARGMAKEARLWRLANAAMPALRL</sequence>
<dbReference type="HOGENOM" id="CLU_2065247_0_0_1"/>
<dbReference type="Gramene" id="OMERI05G19440.1">
    <property type="protein sequence ID" value="OMERI05G19440.1"/>
    <property type="gene ID" value="OMERI05G19440"/>
</dbReference>
<name>A0A0E0DTH6_9ORYZ</name>